<dbReference type="Proteomes" id="UP000734854">
    <property type="component" value="Unassembled WGS sequence"/>
</dbReference>
<keyword evidence="6" id="KW-1185">Reference proteome</keyword>
<evidence type="ECO:0000313" key="6">
    <source>
        <dbReference type="Proteomes" id="UP000734854"/>
    </source>
</evidence>
<reference evidence="5 6" key="1">
    <citation type="submission" date="2020-08" db="EMBL/GenBank/DDBJ databases">
        <title>Plant Genome Project.</title>
        <authorList>
            <person name="Zhang R.-G."/>
        </authorList>
    </citation>
    <scope>NUCLEOTIDE SEQUENCE [LARGE SCALE GENOMIC DNA]</scope>
    <source>
        <tissue evidence="5">Rhizome</tissue>
    </source>
</reference>
<dbReference type="GO" id="GO:0016020">
    <property type="term" value="C:membrane"/>
    <property type="evidence" value="ECO:0007669"/>
    <property type="project" value="TreeGrafter"/>
</dbReference>
<dbReference type="PANTHER" id="PTHR43490">
    <property type="entry name" value="(+)-NEOMENTHOL DEHYDROGENASE"/>
    <property type="match status" value="1"/>
</dbReference>
<keyword evidence="3" id="KW-0560">Oxidoreductase</keyword>
<protein>
    <submittedName>
        <fullName evidence="5">Uncharacterized protein</fullName>
    </submittedName>
</protein>
<dbReference type="InterPro" id="IPR036291">
    <property type="entry name" value="NAD(P)-bd_dom_sf"/>
</dbReference>
<accession>A0A8J5G1L9</accession>
<gene>
    <name evidence="5" type="ORF">ZIOFF_039035</name>
</gene>
<evidence type="ECO:0000313" key="5">
    <source>
        <dbReference type="EMBL" id="KAG6499278.1"/>
    </source>
</evidence>
<dbReference type="PANTHER" id="PTHR43490:SF98">
    <property type="entry name" value="OS02G0640600 PROTEIN"/>
    <property type="match status" value="1"/>
</dbReference>
<name>A0A8J5G1L9_ZINOF</name>
<dbReference type="Gene3D" id="3.40.50.720">
    <property type="entry name" value="NAD(P)-binding Rossmann-like Domain"/>
    <property type="match status" value="1"/>
</dbReference>
<evidence type="ECO:0000256" key="3">
    <source>
        <dbReference type="ARBA" id="ARBA00023002"/>
    </source>
</evidence>
<evidence type="ECO:0000256" key="4">
    <source>
        <dbReference type="SAM" id="MobiDB-lite"/>
    </source>
</evidence>
<comment type="caution">
    <text evidence="5">The sequence shown here is derived from an EMBL/GenBank/DDBJ whole genome shotgun (WGS) entry which is preliminary data.</text>
</comment>
<dbReference type="GO" id="GO:0016491">
    <property type="term" value="F:oxidoreductase activity"/>
    <property type="evidence" value="ECO:0007669"/>
    <property type="project" value="UniProtKB-KW"/>
</dbReference>
<comment type="similarity">
    <text evidence="1">Belongs to the short-chain dehydrogenases/reductases (SDR) family.</text>
</comment>
<organism evidence="5 6">
    <name type="scientific">Zingiber officinale</name>
    <name type="common">Ginger</name>
    <name type="synonym">Amomum zingiber</name>
    <dbReference type="NCBI Taxonomy" id="94328"/>
    <lineage>
        <taxon>Eukaryota</taxon>
        <taxon>Viridiplantae</taxon>
        <taxon>Streptophyta</taxon>
        <taxon>Embryophyta</taxon>
        <taxon>Tracheophyta</taxon>
        <taxon>Spermatophyta</taxon>
        <taxon>Magnoliopsida</taxon>
        <taxon>Liliopsida</taxon>
        <taxon>Zingiberales</taxon>
        <taxon>Zingiberaceae</taxon>
        <taxon>Zingiber</taxon>
    </lineage>
</organism>
<evidence type="ECO:0000256" key="1">
    <source>
        <dbReference type="ARBA" id="ARBA00006484"/>
    </source>
</evidence>
<dbReference type="SUPFAM" id="SSF51735">
    <property type="entry name" value="NAD(P)-binding Rossmann-fold domains"/>
    <property type="match status" value="1"/>
</dbReference>
<evidence type="ECO:0000256" key="2">
    <source>
        <dbReference type="ARBA" id="ARBA00022857"/>
    </source>
</evidence>
<keyword evidence="2" id="KW-0521">NADP</keyword>
<dbReference type="EMBL" id="JACMSC010000011">
    <property type="protein sequence ID" value="KAG6499278.1"/>
    <property type="molecule type" value="Genomic_DNA"/>
</dbReference>
<feature type="region of interest" description="Disordered" evidence="4">
    <location>
        <begin position="1"/>
        <end position="34"/>
    </location>
</feature>
<sequence>MKRNQDPRSKVGSGSKLGHDVDDQPMGRGLDSLLLSDTNPRREVTEHPLFEVLVLLVFESAVSSMWKELGDFGFLLVNCLSSDLSEPQVIAWVPATTSVPAATLSVEASELESNVNNAAIGGIASNTQLLDSSKQAMQLVSSSGLANAIVETYELAEDCINTNYYGPKRVTEAFIPLLQSSQSPRIVNVSSLYGKRQYIRSERIKEELRNVDTHSYF</sequence>
<proteinExistence type="inferred from homology"/>
<dbReference type="AlphaFoldDB" id="A0A8J5G1L9"/>